<dbReference type="PANTHER" id="PTHR12227">
    <property type="entry name" value="GLYCERATE KINASE"/>
    <property type="match status" value="1"/>
</dbReference>
<evidence type="ECO:0000313" key="3">
    <source>
        <dbReference type="EMBL" id="MDD7972611.1"/>
    </source>
</evidence>
<dbReference type="EMBL" id="JAQZSM010000017">
    <property type="protein sequence ID" value="MDD7972611.1"/>
    <property type="molecule type" value="Genomic_DNA"/>
</dbReference>
<name>A0ABT5TBW0_9RHOB</name>
<evidence type="ECO:0000259" key="2">
    <source>
        <dbReference type="Pfam" id="PF13660"/>
    </source>
</evidence>
<dbReference type="InterPro" id="IPR039760">
    <property type="entry name" value="MOFRL_protein"/>
</dbReference>
<reference evidence="3" key="1">
    <citation type="submission" date="2023-02" db="EMBL/GenBank/DDBJ databases">
        <title>Description of Roseinatronobacter alkalisoli sp. nov., an alkaliphilic bacerium isolated from soda soil.</title>
        <authorList>
            <person name="Wei W."/>
        </authorList>
    </citation>
    <scope>NUCLEOTIDE SEQUENCE</scope>
    <source>
        <strain evidence="3">HJB301</strain>
    </source>
</reference>
<protein>
    <submittedName>
        <fullName evidence="3">DUF4147 domain-containing protein</fullName>
    </submittedName>
</protein>
<dbReference type="PANTHER" id="PTHR12227:SF0">
    <property type="entry name" value="GLYCERATE KINASE"/>
    <property type="match status" value="1"/>
</dbReference>
<dbReference type="SUPFAM" id="SSF82544">
    <property type="entry name" value="GckA/TtuD-like"/>
    <property type="match status" value="1"/>
</dbReference>
<dbReference type="Pfam" id="PF05161">
    <property type="entry name" value="MOFRL"/>
    <property type="match status" value="1"/>
</dbReference>
<keyword evidence="4" id="KW-1185">Reference proteome</keyword>
<feature type="domain" description="MOFRL" evidence="1">
    <location>
        <begin position="297"/>
        <end position="401"/>
    </location>
</feature>
<dbReference type="InterPro" id="IPR037035">
    <property type="entry name" value="GK-like_C_sf"/>
</dbReference>
<comment type="caution">
    <text evidence="3">The sequence shown here is derived from an EMBL/GenBank/DDBJ whole genome shotgun (WGS) entry which is preliminary data.</text>
</comment>
<dbReference type="Gene3D" id="3.40.1480.10">
    <property type="entry name" value="MOFRL domain"/>
    <property type="match status" value="1"/>
</dbReference>
<accession>A0ABT5TBW0</accession>
<gene>
    <name evidence="3" type="ORF">PUT78_16045</name>
</gene>
<dbReference type="InterPro" id="IPR025286">
    <property type="entry name" value="MOFRL_assoc_dom"/>
</dbReference>
<feature type="domain" description="MOFRL-associated" evidence="2">
    <location>
        <begin position="7"/>
        <end position="233"/>
    </location>
</feature>
<sequence>MLTRAQMTGLFDIGVTAADPRAAVQDALRDTPLQLPDGGRLYALAIGKAARAMMQAALSLLPTPQAALVITNYENADSLDGARVMAAGHPVPDENGLQAGLAVQKMLARTRADDLVLVLVSGGGSALVPAPVPGLSLSDKAQVNDLLLGAGLDIVTMNAVRQHLSRMKGGGLLRMAAPAQVRALILSDVIGDDLRAIASGPTVAPIATRDEVRALLAGSGLWNRLPQAAHDALTRTEDTSPLPEADNRLIGSNRMSLDAMARACENASIVSDALTGDVGDAAAKIVQTVRDGGGPRVALFGGETTVRLRGTGRGGRNQELALRVAAELDGVAGWRFLSGGTDGRDGPTDAAGAMVDGDTLARIRAAGGDPAALLANNDSYHALSLADDLLMTGATGTNVADLQILCIDAP</sequence>
<dbReference type="Proteomes" id="UP001431784">
    <property type="component" value="Unassembled WGS sequence"/>
</dbReference>
<evidence type="ECO:0000259" key="1">
    <source>
        <dbReference type="Pfam" id="PF05161"/>
    </source>
</evidence>
<organism evidence="3 4">
    <name type="scientific">Roseinatronobacter alkalisoli</name>
    <dbReference type="NCBI Taxonomy" id="3028235"/>
    <lineage>
        <taxon>Bacteria</taxon>
        <taxon>Pseudomonadati</taxon>
        <taxon>Pseudomonadota</taxon>
        <taxon>Alphaproteobacteria</taxon>
        <taxon>Rhodobacterales</taxon>
        <taxon>Paracoccaceae</taxon>
        <taxon>Roseinatronobacter</taxon>
    </lineage>
</organism>
<dbReference type="Gene3D" id="3.40.50.10180">
    <property type="entry name" value="Glycerate kinase, MOFRL-like N-terminal domain"/>
    <property type="match status" value="1"/>
</dbReference>
<dbReference type="Pfam" id="PF13660">
    <property type="entry name" value="DUF4147"/>
    <property type="match status" value="1"/>
</dbReference>
<dbReference type="InterPro" id="IPR007835">
    <property type="entry name" value="MOFRL"/>
</dbReference>
<evidence type="ECO:0000313" key="4">
    <source>
        <dbReference type="Proteomes" id="UP001431784"/>
    </source>
</evidence>
<dbReference type="RefSeq" id="WP_274353285.1">
    <property type="nucleotide sequence ID" value="NZ_JAQZSM010000017.1"/>
</dbReference>
<proteinExistence type="predicted"/>
<dbReference type="InterPro" id="IPR038614">
    <property type="entry name" value="GK_N_sf"/>
</dbReference>